<dbReference type="Proteomes" id="UP000694382">
    <property type="component" value="Chromosome Z"/>
</dbReference>
<name>A0A8U8BMG1_GEOPR</name>
<feature type="compositionally biased region" description="Basic and acidic residues" evidence="1">
    <location>
        <begin position="64"/>
        <end position="76"/>
    </location>
</feature>
<reference evidence="2" key="1">
    <citation type="submission" date="2020-02" db="EMBL/GenBank/DDBJ databases">
        <authorList>
            <person name="Enbody D E."/>
            <person name="Pettersson E M."/>
        </authorList>
    </citation>
    <scope>NUCLEOTIDE SEQUENCE [LARGE SCALE GENOMIC DNA]</scope>
</reference>
<proteinExistence type="predicted"/>
<dbReference type="AlphaFoldDB" id="A0A8U8BMG1"/>
<protein>
    <submittedName>
        <fullName evidence="2">Uncharacterized protein</fullName>
    </submittedName>
</protein>
<organism evidence="2 3">
    <name type="scientific">Geospiza parvula</name>
    <name type="common">Small tree-finch</name>
    <name type="synonym">Camarhynchus parvulus</name>
    <dbReference type="NCBI Taxonomy" id="87175"/>
    <lineage>
        <taxon>Eukaryota</taxon>
        <taxon>Metazoa</taxon>
        <taxon>Chordata</taxon>
        <taxon>Craniata</taxon>
        <taxon>Vertebrata</taxon>
        <taxon>Euteleostomi</taxon>
        <taxon>Archelosauria</taxon>
        <taxon>Archosauria</taxon>
        <taxon>Dinosauria</taxon>
        <taxon>Saurischia</taxon>
        <taxon>Theropoda</taxon>
        <taxon>Coelurosauria</taxon>
        <taxon>Aves</taxon>
        <taxon>Neognathae</taxon>
        <taxon>Neoaves</taxon>
        <taxon>Telluraves</taxon>
        <taxon>Australaves</taxon>
        <taxon>Passeriformes</taxon>
        <taxon>Thraupidae</taxon>
        <taxon>Camarhynchus</taxon>
    </lineage>
</organism>
<evidence type="ECO:0000256" key="1">
    <source>
        <dbReference type="SAM" id="MobiDB-lite"/>
    </source>
</evidence>
<dbReference type="Ensembl" id="ENSCPVT00000024913.1">
    <property type="protein sequence ID" value="ENSCPVP00000025888.1"/>
    <property type="gene ID" value="ENSCPVG00000016729.1"/>
</dbReference>
<feature type="compositionally biased region" description="Polar residues" evidence="1">
    <location>
        <begin position="83"/>
        <end position="95"/>
    </location>
</feature>
<sequence>MAAGGESGRRWEWLRAMECNAVVQEGLWHSNARFTTSMTRIMEEYSHPFKDDILVSTDTLTCDTPDRPKQWERSLHEPASGLTDRSSQPSGSSPRMQASYWFRGWGHTDKPTTCLNLGDLNGLKQVLETINEAACLRQHV</sequence>
<evidence type="ECO:0000313" key="2">
    <source>
        <dbReference type="Ensembl" id="ENSCPVP00000025888.1"/>
    </source>
</evidence>
<evidence type="ECO:0000313" key="3">
    <source>
        <dbReference type="Proteomes" id="UP000694382"/>
    </source>
</evidence>
<accession>A0A8U8BMG1</accession>
<reference evidence="2" key="2">
    <citation type="submission" date="2025-08" db="UniProtKB">
        <authorList>
            <consortium name="Ensembl"/>
        </authorList>
    </citation>
    <scope>IDENTIFICATION</scope>
</reference>
<dbReference type="Gene3D" id="6.10.250.2320">
    <property type="match status" value="1"/>
</dbReference>
<feature type="region of interest" description="Disordered" evidence="1">
    <location>
        <begin position="64"/>
        <end position="95"/>
    </location>
</feature>
<keyword evidence="3" id="KW-1185">Reference proteome</keyword>
<reference evidence="2" key="3">
    <citation type="submission" date="2025-09" db="UniProtKB">
        <authorList>
            <consortium name="Ensembl"/>
        </authorList>
    </citation>
    <scope>IDENTIFICATION</scope>
</reference>